<reference evidence="3" key="1">
    <citation type="submission" date="2021-07" db="EMBL/GenBank/DDBJ databases">
        <title>Draft genome of Mortierella alpina, strain LL118, isolated from an aspen leaf litter sample.</title>
        <authorList>
            <person name="Yang S."/>
            <person name="Vinatzer B.A."/>
        </authorList>
    </citation>
    <scope>NUCLEOTIDE SEQUENCE</scope>
    <source>
        <strain evidence="3">LL118</strain>
    </source>
</reference>
<feature type="compositionally biased region" description="Polar residues" evidence="2">
    <location>
        <begin position="558"/>
        <end position="576"/>
    </location>
</feature>
<feature type="region of interest" description="Disordered" evidence="2">
    <location>
        <begin position="488"/>
        <end position="515"/>
    </location>
</feature>
<accession>A0A9P8A7Q2</accession>
<feature type="compositionally biased region" description="Basic and acidic residues" evidence="2">
    <location>
        <begin position="296"/>
        <end position="305"/>
    </location>
</feature>
<proteinExistence type="predicted"/>
<feature type="region of interest" description="Disordered" evidence="2">
    <location>
        <begin position="358"/>
        <end position="427"/>
    </location>
</feature>
<organism evidence="3 4">
    <name type="scientific">Mortierella alpina</name>
    <name type="common">Oleaginous fungus</name>
    <name type="synonym">Mortierella renispora</name>
    <dbReference type="NCBI Taxonomy" id="64518"/>
    <lineage>
        <taxon>Eukaryota</taxon>
        <taxon>Fungi</taxon>
        <taxon>Fungi incertae sedis</taxon>
        <taxon>Mucoromycota</taxon>
        <taxon>Mortierellomycotina</taxon>
        <taxon>Mortierellomycetes</taxon>
        <taxon>Mortierellales</taxon>
        <taxon>Mortierellaceae</taxon>
        <taxon>Mortierella</taxon>
    </lineage>
</organism>
<feature type="compositionally biased region" description="Basic and acidic residues" evidence="2">
    <location>
        <begin position="168"/>
        <end position="180"/>
    </location>
</feature>
<evidence type="ECO:0000256" key="2">
    <source>
        <dbReference type="SAM" id="MobiDB-lite"/>
    </source>
</evidence>
<gene>
    <name evidence="3" type="ORF">KVV02_000978</name>
</gene>
<evidence type="ECO:0000256" key="1">
    <source>
        <dbReference type="SAM" id="Coils"/>
    </source>
</evidence>
<feature type="compositionally biased region" description="Polar residues" evidence="2">
    <location>
        <begin position="674"/>
        <end position="706"/>
    </location>
</feature>
<keyword evidence="1" id="KW-0175">Coiled coil</keyword>
<feature type="region of interest" description="Disordered" evidence="2">
    <location>
        <begin position="92"/>
        <end position="112"/>
    </location>
</feature>
<feature type="region of interest" description="Disordered" evidence="2">
    <location>
        <begin position="802"/>
        <end position="824"/>
    </location>
</feature>
<feature type="region of interest" description="Disordered" evidence="2">
    <location>
        <begin position="531"/>
        <end position="601"/>
    </location>
</feature>
<feature type="compositionally biased region" description="Basic and acidic residues" evidence="2">
    <location>
        <begin position="661"/>
        <end position="671"/>
    </location>
</feature>
<feature type="region of interest" description="Disordered" evidence="2">
    <location>
        <begin position="268"/>
        <end position="325"/>
    </location>
</feature>
<feature type="region of interest" description="Disordered" evidence="2">
    <location>
        <begin position="615"/>
        <end position="756"/>
    </location>
</feature>
<evidence type="ECO:0000313" key="4">
    <source>
        <dbReference type="Proteomes" id="UP000717515"/>
    </source>
</evidence>
<evidence type="ECO:0000313" key="3">
    <source>
        <dbReference type="EMBL" id="KAG9326263.1"/>
    </source>
</evidence>
<feature type="compositionally biased region" description="Low complexity" evidence="2">
    <location>
        <begin position="497"/>
        <end position="510"/>
    </location>
</feature>
<name>A0A9P8A7Q2_MORAP</name>
<feature type="coiled-coil region" evidence="1">
    <location>
        <begin position="427"/>
        <end position="480"/>
    </location>
</feature>
<dbReference type="Proteomes" id="UP000717515">
    <property type="component" value="Unassembled WGS sequence"/>
</dbReference>
<feature type="compositionally biased region" description="Polar residues" evidence="2">
    <location>
        <begin position="409"/>
        <end position="423"/>
    </location>
</feature>
<sequence length="995" mass="110386">MSASPDQQFGDQDIDSLEYLTRRTTICMDTISAMGSHQPTDNYNSIQLPPTFLSSERTTNGETRTVPAKPTPPSQTPDYVNTITERVKSDIVKKEAVKPAKPPQQRKKRGQYKKTILRQQAEAAAAAAAAGLPPPVFPPLTSGKGKARASEPSSTATVEGLSVRSQKSIHDKADDQADSEMERELQMLAEEAEEDKRRREEEAADRILKRAQVVKHLRSLKSKLATAQIQIGQDLHYQSVDLFSQLYDEVLEDIGKDNSEMLELLKSTHDDQDVHDSDQEGVDSSSDYPGHMLTRSSDKPRKRDLVSNISKSSVHAGQGHSSDEHIRMSQTTHIDDDSDEDGDAAFKRYRRSRSSGQYIGQSWNVGSGLDESSSHSIAGPSTSNRKSQSSLGKPLTLGLESEDDDTPSPRRSQQKAGSLIRTNAESREELQLRHRKELEELQLQQRNDQEEFQRRQLDQLRELQERQSKEFQEFEDVKAQLYQQHLDGQAEKRRKLSQTQHSRSSDSTSSRYRRTESFSLDTISYEVGSSYRAQSPDHSPSHISSPLPQRVSKKSHAHQGTSAIQTSTRDQTLSIKSSSSSSYTQHRSHAKTHGFGGGVDPLPMSTMTLALTAMNEKKKQMRRAMKKQTEPEDTSDDSSDQDKRHGRSRLLSPPIWSQKRGTVEEHSEVKRRPSTANSQLVARSSNSTTSNQLQKTTSNTTLSQSHLKPATGSLTHPAGAAAAEESRVSKTKSRKRKNHMSTEENADETTSESASKSAIGFNKTLLSHFEKWNQDEKTENFCDFVLSDPPDIDVDDSEFEGLLKRDGHGSSSGHQQEPHGTPTSNAFRWYQEQQKLAQELAQQPRIAPLRLGNADDDDNETVDNEFTVGPSDLVSHSHGLGSGEDHGLVLGEDPLAMYMQPRKKSHDARGPSSTASTLAIPASLATARAQNHSTVDGMTNNHNSAVPDSSPFLTSSPGATMLYSEDGAEDWDFSAFPLDATDDYLHHDQDPLAQF</sequence>
<dbReference type="EMBL" id="JAIFTL010000023">
    <property type="protein sequence ID" value="KAG9326263.1"/>
    <property type="molecule type" value="Genomic_DNA"/>
</dbReference>
<feature type="compositionally biased region" description="Low complexity" evidence="2">
    <location>
        <begin position="536"/>
        <end position="548"/>
    </location>
</feature>
<feature type="compositionally biased region" description="Polar residues" evidence="2">
    <location>
        <begin position="358"/>
        <end position="391"/>
    </location>
</feature>
<feature type="compositionally biased region" description="Polar residues" evidence="2">
    <location>
        <begin position="35"/>
        <end position="63"/>
    </location>
</feature>
<comment type="caution">
    <text evidence="3">The sequence shown here is derived from an EMBL/GenBank/DDBJ whole genome shotgun (WGS) entry which is preliminary data.</text>
</comment>
<feature type="compositionally biased region" description="Basic and acidic residues" evidence="2">
    <location>
        <begin position="268"/>
        <end position="278"/>
    </location>
</feature>
<dbReference type="AlphaFoldDB" id="A0A9P8A7Q2"/>
<feature type="compositionally biased region" description="Basic residues" evidence="2">
    <location>
        <begin position="729"/>
        <end position="739"/>
    </location>
</feature>
<feature type="region of interest" description="Disordered" evidence="2">
    <location>
        <begin position="126"/>
        <end position="180"/>
    </location>
</feature>
<feature type="region of interest" description="Disordered" evidence="2">
    <location>
        <begin position="35"/>
        <end position="80"/>
    </location>
</feature>
<protein>
    <submittedName>
        <fullName evidence="3">Uncharacterized protein</fullName>
    </submittedName>
</protein>